<keyword evidence="2" id="KW-0479">Metal-binding</keyword>
<feature type="region of interest" description="Disordered" evidence="7">
    <location>
        <begin position="385"/>
        <end position="404"/>
    </location>
</feature>
<dbReference type="EMBL" id="WNYA01000007">
    <property type="protein sequence ID" value="KAG8562112.1"/>
    <property type="molecule type" value="Genomic_DNA"/>
</dbReference>
<reference evidence="9" key="1">
    <citation type="thesis" date="2020" institute="ProQuest LLC" country="789 East Eisenhower Parkway, Ann Arbor, MI, USA">
        <title>Comparative Genomics and Chromosome Evolution.</title>
        <authorList>
            <person name="Mudd A.B."/>
        </authorList>
    </citation>
    <scope>NUCLEOTIDE SEQUENCE</scope>
    <source>
        <strain evidence="9">237g6f4</strain>
        <tissue evidence="9">Blood</tissue>
    </source>
</reference>
<dbReference type="PANTHER" id="PTHR14649:SF1">
    <property type="entry name" value="ZINC FINGER C2HC DOMAIN-CONTAINING PROTEIN 1C"/>
    <property type="match status" value="1"/>
</dbReference>
<feature type="region of interest" description="Disordered" evidence="7">
    <location>
        <begin position="182"/>
        <end position="230"/>
    </location>
</feature>
<feature type="domain" description="C2HC/C3H-type" evidence="8">
    <location>
        <begin position="410"/>
        <end position="439"/>
    </location>
</feature>
<evidence type="ECO:0000256" key="6">
    <source>
        <dbReference type="PROSITE-ProRule" id="PRU01371"/>
    </source>
</evidence>
<evidence type="ECO:0000259" key="8">
    <source>
        <dbReference type="PROSITE" id="PS52027"/>
    </source>
</evidence>
<proteinExistence type="inferred from homology"/>
<evidence type="ECO:0000256" key="2">
    <source>
        <dbReference type="ARBA" id="ARBA00022723"/>
    </source>
</evidence>
<dbReference type="InterPro" id="IPR026104">
    <property type="entry name" value="ZNF_C2HC_dom_1C"/>
</dbReference>
<accession>A0AAV7AQ77</accession>
<keyword evidence="10" id="KW-1185">Reference proteome</keyword>
<dbReference type="AlphaFoldDB" id="A0AAV7AQ77"/>
<sequence>MARIKMASIPYMEGLSESHLSPHMRGQQAPQVFSKLEMLKNNYQERILQEKEQKMLKLLEQQQVRINKRLNGHRALQPPEEKAWASNWTVAKRTAGVDRAHPLKPVYPRNEPKPHRYPSANTAGIKPLLPYVRSKSGPSRTDQWKELEKSEMNLEAEIRRKEALLREKLRRTEEELRRIQKEKEEAEWEERKAHDAKTKLRRTRFEQGDSRASAKATKESPPYRDQYNRGREKAAGDNLYIDHYNGASVMAEKDSPYYRDQYRRGREKAAEDNLYIDHYSEVSVKATKESPHYRDHYNRGSGIAEKESRPTLKLNSRGRVEAERDSPISIHQYNGGIGKAGRESLLSIGEAQQYTGANETASPAIQSSRLTHVEDSFRDLRLDAPRIQDSRHPSSEHLQERSITPGLRQDLVPCQFCGRQFMELRLQKHAAVCEKTYNSRRKVFDSSKARAKGTELEQYLHKKGRQPSPAPQQVKANSWRQKHESFLRTIRQARVVQDVVARGGKISDLPPPPPDENPDYVTCPHCSRRFAPRAAERHIPKCETIKNKPRPPPSRRR</sequence>
<dbReference type="Proteomes" id="UP000824782">
    <property type="component" value="Unassembled WGS sequence"/>
</dbReference>
<dbReference type="GO" id="GO:0008270">
    <property type="term" value="F:zinc ion binding"/>
    <property type="evidence" value="ECO:0007669"/>
    <property type="project" value="UniProtKB-KW"/>
</dbReference>
<feature type="region of interest" description="Disordered" evidence="7">
    <location>
        <begin position="534"/>
        <end position="557"/>
    </location>
</feature>
<feature type="compositionally biased region" description="Basic and acidic residues" evidence="7">
    <location>
        <begin position="534"/>
        <end position="546"/>
    </location>
</feature>
<keyword evidence="5" id="KW-0175">Coiled coil</keyword>
<feature type="compositionally biased region" description="Basic residues" evidence="7">
    <location>
        <begin position="547"/>
        <end position="557"/>
    </location>
</feature>
<dbReference type="EMBL" id="WNYA01000007">
    <property type="protein sequence ID" value="KAG8562111.1"/>
    <property type="molecule type" value="Genomic_DNA"/>
</dbReference>
<comment type="caution">
    <text evidence="9">The sequence shown here is derived from an EMBL/GenBank/DDBJ whole genome shotgun (WGS) entry which is preliminary data.</text>
</comment>
<evidence type="ECO:0000313" key="9">
    <source>
        <dbReference type="EMBL" id="KAG8562112.1"/>
    </source>
</evidence>
<dbReference type="Pfam" id="PF13913">
    <property type="entry name" value="zf-C2HC_2"/>
    <property type="match status" value="2"/>
</dbReference>
<name>A0AAV7AQ77_ENGPU</name>
<comment type="similarity">
    <text evidence="1">Belongs to the ZC2HC1 family.</text>
</comment>
<feature type="compositionally biased region" description="Basic and acidic residues" evidence="7">
    <location>
        <begin position="216"/>
        <end position="230"/>
    </location>
</feature>
<gene>
    <name evidence="9" type="ORF">GDO81_015590</name>
</gene>
<evidence type="ECO:0000313" key="10">
    <source>
        <dbReference type="Proteomes" id="UP000824782"/>
    </source>
</evidence>
<evidence type="ECO:0000256" key="3">
    <source>
        <dbReference type="ARBA" id="ARBA00022771"/>
    </source>
</evidence>
<organism evidence="9 10">
    <name type="scientific">Engystomops pustulosus</name>
    <name type="common">Tungara frog</name>
    <name type="synonym">Physalaemus pustulosus</name>
    <dbReference type="NCBI Taxonomy" id="76066"/>
    <lineage>
        <taxon>Eukaryota</taxon>
        <taxon>Metazoa</taxon>
        <taxon>Chordata</taxon>
        <taxon>Craniata</taxon>
        <taxon>Vertebrata</taxon>
        <taxon>Euteleostomi</taxon>
        <taxon>Amphibia</taxon>
        <taxon>Batrachia</taxon>
        <taxon>Anura</taxon>
        <taxon>Neobatrachia</taxon>
        <taxon>Hyloidea</taxon>
        <taxon>Leptodactylidae</taxon>
        <taxon>Leiuperinae</taxon>
        <taxon>Engystomops</taxon>
    </lineage>
</organism>
<feature type="domain" description="C2HC/C3H-type" evidence="8">
    <location>
        <begin position="519"/>
        <end position="548"/>
    </location>
</feature>
<keyword evidence="4" id="KW-0862">Zinc</keyword>
<feature type="compositionally biased region" description="Basic and acidic residues" evidence="7">
    <location>
        <begin position="182"/>
        <end position="209"/>
    </location>
</feature>
<evidence type="ECO:0000256" key="5">
    <source>
        <dbReference type="ARBA" id="ARBA00023054"/>
    </source>
</evidence>
<evidence type="ECO:0000256" key="1">
    <source>
        <dbReference type="ARBA" id="ARBA00010843"/>
    </source>
</evidence>
<dbReference type="PROSITE" id="PS52027">
    <property type="entry name" value="ZF_C2HC_C3H"/>
    <property type="match status" value="2"/>
</dbReference>
<evidence type="ECO:0000256" key="4">
    <source>
        <dbReference type="ARBA" id="ARBA00022833"/>
    </source>
</evidence>
<keyword evidence="3 6" id="KW-0863">Zinc-finger</keyword>
<dbReference type="InterPro" id="IPR049899">
    <property type="entry name" value="Znf_C2HC_C3H"/>
</dbReference>
<protein>
    <recommendedName>
        <fullName evidence="8">C2HC/C3H-type domain-containing protein</fullName>
    </recommendedName>
</protein>
<dbReference type="PANTHER" id="PTHR14649">
    <property type="entry name" value="ZINC FINGER C2HC DOMAIN-CONTAINING PROTEIN 1C"/>
    <property type="match status" value="1"/>
</dbReference>
<evidence type="ECO:0000256" key="7">
    <source>
        <dbReference type="SAM" id="MobiDB-lite"/>
    </source>
</evidence>
<dbReference type="Gene3D" id="3.30.160.60">
    <property type="entry name" value="Classic Zinc Finger"/>
    <property type="match status" value="2"/>
</dbReference>
<feature type="region of interest" description="Disordered" evidence="7">
    <location>
        <begin position="100"/>
        <end position="123"/>
    </location>
</feature>
<feature type="compositionally biased region" description="Basic and acidic residues" evidence="7">
    <location>
        <begin position="385"/>
        <end position="400"/>
    </location>
</feature>